<evidence type="ECO:0000256" key="4">
    <source>
        <dbReference type="ARBA" id="ARBA00022801"/>
    </source>
</evidence>
<feature type="signal peptide" evidence="7">
    <location>
        <begin position="1"/>
        <end position="23"/>
    </location>
</feature>
<evidence type="ECO:0000256" key="2">
    <source>
        <dbReference type="ARBA" id="ARBA00022723"/>
    </source>
</evidence>
<evidence type="ECO:0000313" key="9">
    <source>
        <dbReference type="Proteomes" id="UP001381174"/>
    </source>
</evidence>
<dbReference type="Proteomes" id="UP001381174">
    <property type="component" value="Unassembled WGS sequence"/>
</dbReference>
<name>A0ABU8JD41_9GAMM</name>
<protein>
    <submittedName>
        <fullName evidence="8">S1/P1 nuclease</fullName>
    </submittedName>
</protein>
<reference evidence="8 9" key="1">
    <citation type="journal article" date="2014" name="Int. J. Syst. Evol. Microbiol.">
        <title>Fulvimonas yonginensis sp. nov., isolated from greenhouse soil, and emended description of the genus Fulvimonas.</title>
        <authorList>
            <person name="Ahn J.H."/>
            <person name="Kim S.J."/>
            <person name="Weon H.Y."/>
            <person name="Hong S.B."/>
            <person name="Seok S.J."/>
            <person name="Kwon S.W."/>
        </authorList>
    </citation>
    <scope>NUCLEOTIDE SEQUENCE [LARGE SCALE GENOMIC DNA]</scope>
    <source>
        <strain evidence="8 9">KACC 16952</strain>
    </source>
</reference>
<evidence type="ECO:0000313" key="8">
    <source>
        <dbReference type="EMBL" id="MEI7037492.1"/>
    </source>
</evidence>
<dbReference type="CDD" id="cd11010">
    <property type="entry name" value="S1-P1_nuclease"/>
    <property type="match status" value="1"/>
</dbReference>
<dbReference type="SUPFAM" id="SSF48537">
    <property type="entry name" value="Phospholipase C/P1 nuclease"/>
    <property type="match status" value="1"/>
</dbReference>
<keyword evidence="6" id="KW-0325">Glycoprotein</keyword>
<keyword evidence="2" id="KW-0479">Metal-binding</keyword>
<organism evidence="8 9">
    <name type="scientific">Fulvimonas yonginensis</name>
    <dbReference type="NCBI Taxonomy" id="1495200"/>
    <lineage>
        <taxon>Bacteria</taxon>
        <taxon>Pseudomonadati</taxon>
        <taxon>Pseudomonadota</taxon>
        <taxon>Gammaproteobacteria</taxon>
        <taxon>Lysobacterales</taxon>
        <taxon>Rhodanobacteraceae</taxon>
        <taxon>Fulvimonas</taxon>
    </lineage>
</organism>
<evidence type="ECO:0000256" key="7">
    <source>
        <dbReference type="SAM" id="SignalP"/>
    </source>
</evidence>
<dbReference type="EMBL" id="JBBBNY010000009">
    <property type="protein sequence ID" value="MEI7037492.1"/>
    <property type="molecule type" value="Genomic_DNA"/>
</dbReference>
<proteinExistence type="predicted"/>
<dbReference type="InterPro" id="IPR008947">
    <property type="entry name" value="PLipase_C/P1_nuclease_dom_sf"/>
</dbReference>
<keyword evidence="7" id="KW-0732">Signal</keyword>
<keyword evidence="9" id="KW-1185">Reference proteome</keyword>
<keyword evidence="3" id="KW-0255">Endonuclease</keyword>
<gene>
    <name evidence="8" type="ORF">WAT24_12045</name>
</gene>
<dbReference type="RefSeq" id="WP_336808126.1">
    <property type="nucleotide sequence ID" value="NZ_JBBBNY010000009.1"/>
</dbReference>
<evidence type="ECO:0000256" key="5">
    <source>
        <dbReference type="ARBA" id="ARBA00023157"/>
    </source>
</evidence>
<accession>A0ABU8JD41</accession>
<dbReference type="Pfam" id="PF02265">
    <property type="entry name" value="S1-P1_nuclease"/>
    <property type="match status" value="1"/>
</dbReference>
<keyword evidence="1" id="KW-0540">Nuclease</keyword>
<dbReference type="PANTHER" id="PTHR33146:SF26">
    <property type="entry name" value="ENDONUCLEASE 4"/>
    <property type="match status" value="1"/>
</dbReference>
<feature type="chain" id="PRO_5047221055" evidence="7">
    <location>
        <begin position="24"/>
        <end position="265"/>
    </location>
</feature>
<evidence type="ECO:0000256" key="3">
    <source>
        <dbReference type="ARBA" id="ARBA00022759"/>
    </source>
</evidence>
<evidence type="ECO:0000256" key="6">
    <source>
        <dbReference type="ARBA" id="ARBA00023180"/>
    </source>
</evidence>
<dbReference type="PANTHER" id="PTHR33146">
    <property type="entry name" value="ENDONUCLEASE 4"/>
    <property type="match status" value="1"/>
</dbReference>
<keyword evidence="5" id="KW-1015">Disulfide bond</keyword>
<evidence type="ECO:0000256" key="1">
    <source>
        <dbReference type="ARBA" id="ARBA00022722"/>
    </source>
</evidence>
<dbReference type="Gene3D" id="1.10.575.10">
    <property type="entry name" value="P1 Nuclease"/>
    <property type="match status" value="1"/>
</dbReference>
<dbReference type="InterPro" id="IPR003154">
    <property type="entry name" value="S1/P1nuclease"/>
</dbReference>
<keyword evidence="4" id="KW-0378">Hydrolase</keyword>
<comment type="caution">
    <text evidence="8">The sequence shown here is derived from an EMBL/GenBank/DDBJ whole genome shotgun (WGS) entry which is preliminary data.</text>
</comment>
<sequence>MTLPFRSVACLLLALLRVPEAHAWGPDGHRIVAELAQRHLSPAAEAQVERLLAPEHTRRLADVATWADELQDDPSQQRLWHATRALHYVNFHDRSCDYQPPRDCPDGRCVVAGLAHYVAVLGDRRQSDARRLQALKFVVHFVGDIHQPLHAGYRDDKGGNLYQVRFEGHGSNLHKVWDSGLLGTRRLAWQDYARQLDARGPVALPPAAAASYAAWAEASCRATRDIYPPARTLGDAYVARWRPLEEQRLREAGRRLAELLERTLD</sequence>